<proteinExistence type="predicted"/>
<dbReference type="SUPFAM" id="SSF81383">
    <property type="entry name" value="F-box domain"/>
    <property type="match status" value="1"/>
</dbReference>
<dbReference type="STRING" id="3068.D8U7Y2"/>
<dbReference type="InParanoid" id="D8U7Y2"/>
<evidence type="ECO:0000313" key="2">
    <source>
        <dbReference type="EMBL" id="EFJ44173.1"/>
    </source>
</evidence>
<dbReference type="GeneID" id="9621443"/>
<dbReference type="RefSeq" id="XP_002954767.1">
    <property type="nucleotide sequence ID" value="XM_002954721.1"/>
</dbReference>
<evidence type="ECO:0000256" key="1">
    <source>
        <dbReference type="SAM" id="MobiDB-lite"/>
    </source>
</evidence>
<dbReference type="EMBL" id="GL378366">
    <property type="protein sequence ID" value="EFJ44173.1"/>
    <property type="molecule type" value="Genomic_DNA"/>
</dbReference>
<accession>D8U7Y2</accession>
<dbReference type="AlphaFoldDB" id="D8U7Y2"/>
<reference evidence="2 3" key="1">
    <citation type="journal article" date="2010" name="Science">
        <title>Genomic analysis of organismal complexity in the multicellular green alga Volvox carteri.</title>
        <authorList>
            <person name="Prochnik S.E."/>
            <person name="Umen J."/>
            <person name="Nedelcu A.M."/>
            <person name="Hallmann A."/>
            <person name="Miller S.M."/>
            <person name="Nishii I."/>
            <person name="Ferris P."/>
            <person name="Kuo A."/>
            <person name="Mitros T."/>
            <person name="Fritz-Laylin L.K."/>
            <person name="Hellsten U."/>
            <person name="Chapman J."/>
            <person name="Simakov O."/>
            <person name="Rensing S.A."/>
            <person name="Terry A."/>
            <person name="Pangilinan J."/>
            <person name="Kapitonov V."/>
            <person name="Jurka J."/>
            <person name="Salamov A."/>
            <person name="Shapiro H."/>
            <person name="Schmutz J."/>
            <person name="Grimwood J."/>
            <person name="Lindquist E."/>
            <person name="Lucas S."/>
            <person name="Grigoriev I.V."/>
            <person name="Schmitt R."/>
            <person name="Kirk D."/>
            <person name="Rokhsar D.S."/>
        </authorList>
    </citation>
    <scope>NUCLEOTIDE SEQUENCE [LARGE SCALE GENOMIC DNA]</scope>
    <source>
        <strain evidence="3">f. Nagariensis / Eve</strain>
    </source>
</reference>
<dbReference type="Proteomes" id="UP000001058">
    <property type="component" value="Unassembled WGS sequence"/>
</dbReference>
<dbReference type="InterPro" id="IPR036047">
    <property type="entry name" value="F-box-like_dom_sf"/>
</dbReference>
<organism evidence="3">
    <name type="scientific">Volvox carteri f. nagariensis</name>
    <dbReference type="NCBI Taxonomy" id="3068"/>
    <lineage>
        <taxon>Eukaryota</taxon>
        <taxon>Viridiplantae</taxon>
        <taxon>Chlorophyta</taxon>
        <taxon>core chlorophytes</taxon>
        <taxon>Chlorophyceae</taxon>
        <taxon>CS clade</taxon>
        <taxon>Chlamydomonadales</taxon>
        <taxon>Volvocaceae</taxon>
        <taxon>Volvox</taxon>
    </lineage>
</organism>
<dbReference type="OrthoDB" id="533833at2759"/>
<dbReference type="KEGG" id="vcn:VOLCADRAFT_95562"/>
<gene>
    <name evidence="2" type="ORF">VOLCADRAFT_95562</name>
</gene>
<protein>
    <recommendedName>
        <fullName evidence="4">F-box domain-containing protein</fullName>
    </recommendedName>
</protein>
<feature type="region of interest" description="Disordered" evidence="1">
    <location>
        <begin position="386"/>
        <end position="415"/>
    </location>
</feature>
<sequence length="534" mass="57767">MPENIEMPEPDQAQGLQASTLSLADPIPEIVDHICAQLLNDGQTLLKLGAVNKFWWGITRDPTLWERLNAARFGPSANPCWIKRQLLPRFRWNRSSYVPGVGMYVRKEAVARVLGSPLPPPLPQQVEPQARPPDFPGWVFFQLMDSPGGDIRHPANNDADFTSTCVRCLVGHGWPWRVAGQAAHSCSTLGELAEVASALPHCVAFNTSGYLKRTLQPQASGRRNQRHDGVNWISSAGPCSWCGMYVREDVVQATGLRRQNGGGFLDPCLRYFQLSKTRLLAAKDVDVTWLNDTYLTRVPDPAPSNMATAGSRGSASAAAAAVPREVVRLSHVCWLELKSDFRGVGPGRYRCVWVLWVDQDCNASEINFQITLAAARRLGRGLGPSTEITWEAPPADAAAAGGGGGGGAAAAAGPSAARGNEAGVATVHGGRGGVPGRGEELDNVVVGNAHLLRNAGSSWHHQDVGRFEVPAGLVYDVTVVGFANTGARYKEDKPLPIHDTPYLLRLERELQEAVELQLDGGVEDCASVKLRFRY</sequence>
<evidence type="ECO:0000313" key="3">
    <source>
        <dbReference type="Proteomes" id="UP000001058"/>
    </source>
</evidence>
<keyword evidence="3" id="KW-1185">Reference proteome</keyword>
<name>D8U7Y2_VOLCA</name>
<evidence type="ECO:0008006" key="4">
    <source>
        <dbReference type="Google" id="ProtNLM"/>
    </source>
</evidence>